<comment type="subcellular location">
    <subcellularLocation>
        <location evidence="2">Cytoplasm</location>
    </subcellularLocation>
    <subcellularLocation>
        <location evidence="1">Endosome</location>
    </subcellularLocation>
</comment>
<feature type="compositionally biased region" description="Pro residues" evidence="7">
    <location>
        <begin position="936"/>
        <end position="950"/>
    </location>
</feature>
<evidence type="ECO:0000256" key="1">
    <source>
        <dbReference type="ARBA" id="ARBA00004177"/>
    </source>
</evidence>
<feature type="region of interest" description="Disordered" evidence="7">
    <location>
        <begin position="563"/>
        <end position="591"/>
    </location>
</feature>
<evidence type="ECO:0000256" key="2">
    <source>
        <dbReference type="ARBA" id="ARBA00004496"/>
    </source>
</evidence>
<reference evidence="9" key="1">
    <citation type="journal article" date="2022" name="G3 (Bethesda)">
        <title>High quality genome of the basidiomycete yeast Dioszegia hungarica PDD-24b-2 isolated from cloud water.</title>
        <authorList>
            <person name="Jarrige D."/>
            <person name="Haridas S."/>
            <person name="Bleykasten-Grosshans C."/>
            <person name="Joly M."/>
            <person name="Nadalig T."/>
            <person name="Sancelme M."/>
            <person name="Vuilleumier S."/>
            <person name="Grigoriev I.V."/>
            <person name="Amato P."/>
            <person name="Bringel F."/>
        </authorList>
    </citation>
    <scope>NUCLEOTIDE SEQUENCE</scope>
    <source>
        <strain evidence="9">PDD-24b-2</strain>
    </source>
</reference>
<name>A0AA38LVS6_9TREE</name>
<dbReference type="InterPro" id="IPR038499">
    <property type="entry name" value="BRO1_sf"/>
</dbReference>
<dbReference type="GeneID" id="77725989"/>
<protein>
    <recommendedName>
        <fullName evidence="5">BRO domain-containing protein 1</fullName>
    </recommendedName>
</protein>
<evidence type="ECO:0000259" key="8">
    <source>
        <dbReference type="PROSITE" id="PS51180"/>
    </source>
</evidence>
<evidence type="ECO:0000256" key="3">
    <source>
        <dbReference type="ARBA" id="ARBA00022490"/>
    </source>
</evidence>
<feature type="compositionally biased region" description="Gly residues" evidence="7">
    <location>
        <begin position="797"/>
        <end position="808"/>
    </location>
</feature>
<feature type="domain" description="BRO1" evidence="8">
    <location>
        <begin position="6"/>
        <end position="406"/>
    </location>
</feature>
<dbReference type="GO" id="GO:0043328">
    <property type="term" value="P:protein transport to vacuole involved in ubiquitin-dependent protein catabolic process via the multivesicular body sorting pathway"/>
    <property type="evidence" value="ECO:0007669"/>
    <property type="project" value="TreeGrafter"/>
</dbReference>
<dbReference type="Pfam" id="PF13949">
    <property type="entry name" value="ALIX_LYPXL_bnd"/>
    <property type="match status" value="1"/>
</dbReference>
<feature type="compositionally biased region" description="Basic and acidic residues" evidence="7">
    <location>
        <begin position="754"/>
        <end position="770"/>
    </location>
</feature>
<dbReference type="Pfam" id="PF03097">
    <property type="entry name" value="BRO1"/>
    <property type="match status" value="1"/>
</dbReference>
<evidence type="ECO:0000256" key="5">
    <source>
        <dbReference type="ARBA" id="ARBA00041284"/>
    </source>
</evidence>
<dbReference type="Gene3D" id="1.20.120.560">
    <property type="entry name" value="alix/aip1 in complex with the ypdl late domain"/>
    <property type="match status" value="1"/>
</dbReference>
<gene>
    <name evidence="9" type="ORF">MKK02DRAFT_23807</name>
</gene>
<feature type="compositionally biased region" description="Pro residues" evidence="7">
    <location>
        <begin position="958"/>
        <end position="988"/>
    </location>
</feature>
<feature type="compositionally biased region" description="Low complexity" evidence="7">
    <location>
        <begin position="926"/>
        <end position="935"/>
    </location>
</feature>
<evidence type="ECO:0000313" key="10">
    <source>
        <dbReference type="Proteomes" id="UP001164286"/>
    </source>
</evidence>
<sequence length="1014" mass="110191">MAFQSPLISIPKKTTTDVDWTGPIRSIIAQSYGEDPKNYTEECAVLQRCRQDAVRGAGSDTTARDLIYKYFGQLELLELRFAEIKVTFPWNDAFTEKLTTQTSLAFEKASIIHLLSSVLSALASSSSRADPEGLKRAYYNSRAAAGMLTYINENFLHAPSTDLSREVVHFCCGVTMAQAAEIFTEKLVDEKKAPGLVARSANQTAGMYAALVEEMKDFQGKGIMDRNWMFIVQIKAKLFASLAQYYRSTADAAAGKHGAALVRMKMADTAALEAQRQATGFFYSFVAASTPTLPSDASTSLQEITKAHATLCKEAKDQASRNNDLIYHDILPSEASLPAIEKLPTAPAVTIQEIYANPDVSKLIGPDIFGRLIPLAVHESASVYSEEKAKLVRSEVERVDMSEGEIRAGLEHLGLPGLVSQWRRILDSDEGEEGEVELSSAVRRLAEEVQRGGAIEPMLRELDGEREKAERELRELTAMLDNESRDCERMRAKFNPQFTQSPSGPHTAHFRNNISSNLGSLQAAASSDSNVQSLWRDIRDQVGALSGGPSALSRVAEEVAAGKQMKAASNGPSLLDLQEDISAPSGGVDPREMEELGRAISDASDRLDRLSKIRRERDEVLKDLKEKLQSDDVSNLLLLNRRAQNVEPQLFATELEKFRPYQSRIASAVAACQSVLQELEMLVHQVEKGKGMKERSRSTRDRTRRLRDWERSLESVGEQYSEVRAGLGKGLGFYESLGGVIEELKREVKGFVSTREGERGRMVSEIEMRQRISGGGSPPPLPSSSSRGIESQLAGMSLGGSGGYGSASGSGSSAYPNSPSGPYVPPPPKPVSSYGSMNSSLPNPPPPPSQARPAYPAYTPPPPSSASYPAPPPRPSQHSYDSYGSSSAQPSYGYQSPAPNHPPPPPQPSYPSYTSAPAYPAPPSQPARQTSSSYYPTPPPAHQSYAPPPQQQQHSYPSHPPPGQPSYSAYPPPAPVPQGYPSGPPPPHAGYSGYASPPPQQQPNQYGQGGYGYR</sequence>
<dbReference type="Proteomes" id="UP001164286">
    <property type="component" value="Unassembled WGS sequence"/>
</dbReference>
<dbReference type="PANTHER" id="PTHR23030:SF30">
    <property type="entry name" value="TYROSINE-PROTEIN PHOSPHATASE NON-RECEPTOR TYPE 23"/>
    <property type="match status" value="1"/>
</dbReference>
<organism evidence="9 10">
    <name type="scientific">Dioszegia hungarica</name>
    <dbReference type="NCBI Taxonomy" id="4972"/>
    <lineage>
        <taxon>Eukaryota</taxon>
        <taxon>Fungi</taxon>
        <taxon>Dikarya</taxon>
        <taxon>Basidiomycota</taxon>
        <taxon>Agaricomycotina</taxon>
        <taxon>Tremellomycetes</taxon>
        <taxon>Tremellales</taxon>
        <taxon>Bulleribasidiaceae</taxon>
        <taxon>Dioszegia</taxon>
    </lineage>
</organism>
<dbReference type="InterPro" id="IPR004328">
    <property type="entry name" value="BRO1_dom"/>
</dbReference>
<feature type="compositionally biased region" description="Pro residues" evidence="7">
    <location>
        <begin position="899"/>
        <end position="909"/>
    </location>
</feature>
<feature type="compositionally biased region" description="Low complexity" evidence="7">
    <location>
        <begin position="876"/>
        <end position="898"/>
    </location>
</feature>
<dbReference type="Gene3D" id="1.25.40.280">
    <property type="entry name" value="alix/aip1 like domains"/>
    <property type="match status" value="1"/>
</dbReference>
<keyword evidence="3" id="KW-0963">Cytoplasm</keyword>
<dbReference type="RefSeq" id="XP_052947412.1">
    <property type="nucleotide sequence ID" value="XM_053086788.1"/>
</dbReference>
<dbReference type="PRINTS" id="PR01217">
    <property type="entry name" value="PRICHEXTENSN"/>
</dbReference>
<evidence type="ECO:0000256" key="7">
    <source>
        <dbReference type="SAM" id="MobiDB-lite"/>
    </source>
</evidence>
<feature type="compositionally biased region" description="Low complexity" evidence="7">
    <location>
        <begin position="809"/>
        <end position="821"/>
    </location>
</feature>
<evidence type="ECO:0000256" key="6">
    <source>
        <dbReference type="SAM" id="Coils"/>
    </source>
</evidence>
<evidence type="ECO:0000313" key="9">
    <source>
        <dbReference type="EMBL" id="KAI9637635.1"/>
    </source>
</evidence>
<keyword evidence="4" id="KW-0967">Endosome</keyword>
<comment type="caution">
    <text evidence="9">The sequence shown here is derived from an EMBL/GenBank/DDBJ whole genome shotgun (WGS) entry which is preliminary data.</text>
</comment>
<keyword evidence="10" id="KW-1185">Reference proteome</keyword>
<dbReference type="SMART" id="SM01041">
    <property type="entry name" value="BRO1"/>
    <property type="match status" value="1"/>
</dbReference>
<dbReference type="CDD" id="cd09242">
    <property type="entry name" value="BRO1_ScBro1_like"/>
    <property type="match status" value="1"/>
</dbReference>
<feature type="compositionally biased region" description="Low complexity" evidence="7">
    <location>
        <begin position="831"/>
        <end position="841"/>
    </location>
</feature>
<dbReference type="PROSITE" id="PS51180">
    <property type="entry name" value="BRO1"/>
    <property type="match status" value="1"/>
</dbReference>
<feature type="compositionally biased region" description="Pro residues" evidence="7">
    <location>
        <begin position="858"/>
        <end position="875"/>
    </location>
</feature>
<feature type="coiled-coil region" evidence="6">
    <location>
        <begin position="459"/>
        <end position="493"/>
    </location>
</feature>
<dbReference type="PANTHER" id="PTHR23030">
    <property type="entry name" value="PCD6 INTERACTING PROTEIN-RELATED"/>
    <property type="match status" value="1"/>
</dbReference>
<dbReference type="AlphaFoldDB" id="A0AA38LVS6"/>
<dbReference type="GO" id="GO:0005768">
    <property type="term" value="C:endosome"/>
    <property type="evidence" value="ECO:0007669"/>
    <property type="project" value="UniProtKB-SubCell"/>
</dbReference>
<keyword evidence="6" id="KW-0175">Coiled coil</keyword>
<accession>A0AA38LVS6</accession>
<feature type="region of interest" description="Disordered" evidence="7">
    <location>
        <begin position="754"/>
        <end position="1014"/>
    </location>
</feature>
<proteinExistence type="predicted"/>
<dbReference type="EMBL" id="JAKWFO010000004">
    <property type="protein sequence ID" value="KAI9637635.1"/>
    <property type="molecule type" value="Genomic_DNA"/>
</dbReference>
<evidence type="ECO:0000256" key="4">
    <source>
        <dbReference type="ARBA" id="ARBA00022753"/>
    </source>
</evidence>
<dbReference type="InterPro" id="IPR025304">
    <property type="entry name" value="ALIX_V_dom"/>
</dbReference>
<dbReference type="Gene3D" id="1.20.140.50">
    <property type="entry name" value="alix/aip1 like domains"/>
    <property type="match status" value="1"/>
</dbReference>